<proteinExistence type="predicted"/>
<evidence type="ECO:0000256" key="1">
    <source>
        <dbReference type="SAM" id="MobiDB-lite"/>
    </source>
</evidence>
<accession>A0A0A9GBG9</accession>
<sequence length="178" mass="19582">MLPRHPKKKITSLRLESDGTGKRLGMSSAHDRNCRQEERKHPTELAGDEAMYSAPAARRLDAQPRHLLLPLRAPDAALDVQQLPARLLLLGTQPRHLPHQRLPVPPQPLHLSLTAIAGRRHRRGASGPAAAMGVGVEVALPVEEVAPVRAHLAESQHTIARTHTNSLSAMHRRKKISK</sequence>
<feature type="region of interest" description="Disordered" evidence="1">
    <location>
        <begin position="1"/>
        <end position="44"/>
    </location>
</feature>
<dbReference type="EMBL" id="GBRH01177102">
    <property type="protein sequence ID" value="JAE20794.1"/>
    <property type="molecule type" value="Transcribed_RNA"/>
</dbReference>
<reference evidence="2" key="2">
    <citation type="journal article" date="2015" name="Data Brief">
        <title>Shoot transcriptome of the giant reed, Arundo donax.</title>
        <authorList>
            <person name="Barrero R.A."/>
            <person name="Guerrero F.D."/>
            <person name="Moolhuijzen P."/>
            <person name="Goolsby J.A."/>
            <person name="Tidwell J."/>
            <person name="Bellgard S.E."/>
            <person name="Bellgard M.I."/>
        </authorList>
    </citation>
    <scope>NUCLEOTIDE SEQUENCE</scope>
    <source>
        <tissue evidence="2">Shoot tissue taken approximately 20 cm above the soil surface</tissue>
    </source>
</reference>
<name>A0A0A9GBG9_ARUDO</name>
<evidence type="ECO:0000313" key="2">
    <source>
        <dbReference type="EMBL" id="JAE20794.1"/>
    </source>
</evidence>
<protein>
    <submittedName>
        <fullName evidence="2">Uncharacterized protein</fullName>
    </submittedName>
</protein>
<feature type="compositionally biased region" description="Basic residues" evidence="1">
    <location>
        <begin position="1"/>
        <end position="11"/>
    </location>
</feature>
<dbReference type="AlphaFoldDB" id="A0A0A9GBG9"/>
<reference evidence="2" key="1">
    <citation type="submission" date="2014-09" db="EMBL/GenBank/DDBJ databases">
        <authorList>
            <person name="Magalhaes I.L.F."/>
            <person name="Oliveira U."/>
            <person name="Santos F.R."/>
            <person name="Vidigal T.H.D.A."/>
            <person name="Brescovit A.D."/>
            <person name="Santos A.J."/>
        </authorList>
    </citation>
    <scope>NUCLEOTIDE SEQUENCE</scope>
    <source>
        <tissue evidence="2">Shoot tissue taken approximately 20 cm above the soil surface</tissue>
    </source>
</reference>
<feature type="compositionally biased region" description="Basic and acidic residues" evidence="1">
    <location>
        <begin position="29"/>
        <end position="43"/>
    </location>
</feature>
<organism evidence="2">
    <name type="scientific">Arundo donax</name>
    <name type="common">Giant reed</name>
    <name type="synonym">Donax arundinaceus</name>
    <dbReference type="NCBI Taxonomy" id="35708"/>
    <lineage>
        <taxon>Eukaryota</taxon>
        <taxon>Viridiplantae</taxon>
        <taxon>Streptophyta</taxon>
        <taxon>Embryophyta</taxon>
        <taxon>Tracheophyta</taxon>
        <taxon>Spermatophyta</taxon>
        <taxon>Magnoliopsida</taxon>
        <taxon>Liliopsida</taxon>
        <taxon>Poales</taxon>
        <taxon>Poaceae</taxon>
        <taxon>PACMAD clade</taxon>
        <taxon>Arundinoideae</taxon>
        <taxon>Arundineae</taxon>
        <taxon>Arundo</taxon>
    </lineage>
</organism>